<dbReference type="InterPro" id="IPR055357">
    <property type="entry name" value="LRR_At1g61320_AtMIF1"/>
</dbReference>
<protein>
    <recommendedName>
        <fullName evidence="1">At1g61320/AtMIF1 LRR domain-containing protein</fullName>
    </recommendedName>
</protein>
<feature type="domain" description="At1g61320/AtMIF1 LRR" evidence="1">
    <location>
        <begin position="109"/>
        <end position="234"/>
    </location>
</feature>
<dbReference type="Pfam" id="PF23622">
    <property type="entry name" value="LRR_At1g61320_AtMIF1"/>
    <property type="match status" value="1"/>
</dbReference>
<keyword evidence="3" id="KW-1185">Reference proteome</keyword>
<accession>A0A251PJQ2</accession>
<sequence>MSRGTRRAHMSEMEEPFSQNNLRKKRVRPTFQFVQIKEAACTSILSRRWQYLWASTMTLNFDAVNFEVGNTSSRFGELKRESRDQQSFRYIGQNIERFRAHFFLDCRFKSSVDKWIQFGMERRVQILELEFLAEKSFRDEDYTFPQKLLGIISTKKGSALEQFLYSAWDNLLQSDIPSLYSCGYSIGFKSLKVLRLRHVRATEEFIEYLLPNSPVLERLSLNAARGLVNLRDIEMYLHLSRYQFLRSAVVLIP</sequence>
<gene>
    <name evidence="2" type="ORF">PRUPE_4G126500</name>
</gene>
<name>A0A251PJQ2_PRUPE</name>
<evidence type="ECO:0000313" key="3">
    <source>
        <dbReference type="Proteomes" id="UP000006882"/>
    </source>
</evidence>
<evidence type="ECO:0000313" key="2">
    <source>
        <dbReference type="EMBL" id="ONI11803.1"/>
    </source>
</evidence>
<dbReference type="Proteomes" id="UP000006882">
    <property type="component" value="Chromosome G4"/>
</dbReference>
<dbReference type="Gramene" id="ONI11803">
    <property type="protein sequence ID" value="ONI11803"/>
    <property type="gene ID" value="PRUPE_4G126500"/>
</dbReference>
<dbReference type="STRING" id="3760.A0A251PJQ2"/>
<reference evidence="2 3" key="1">
    <citation type="journal article" date="2013" name="Nat. Genet.">
        <title>The high-quality draft genome of peach (Prunus persica) identifies unique patterns of genetic diversity, domestication and genome evolution.</title>
        <authorList>
            <consortium name="International Peach Genome Initiative"/>
            <person name="Verde I."/>
            <person name="Abbott A.G."/>
            <person name="Scalabrin S."/>
            <person name="Jung S."/>
            <person name="Shu S."/>
            <person name="Marroni F."/>
            <person name="Zhebentyayeva T."/>
            <person name="Dettori M.T."/>
            <person name="Grimwood J."/>
            <person name="Cattonaro F."/>
            <person name="Zuccolo A."/>
            <person name="Rossini L."/>
            <person name="Jenkins J."/>
            <person name="Vendramin E."/>
            <person name="Meisel L.A."/>
            <person name="Decroocq V."/>
            <person name="Sosinski B."/>
            <person name="Prochnik S."/>
            <person name="Mitros T."/>
            <person name="Policriti A."/>
            <person name="Cipriani G."/>
            <person name="Dondini L."/>
            <person name="Ficklin S."/>
            <person name="Goodstein D.M."/>
            <person name="Xuan P."/>
            <person name="Del Fabbro C."/>
            <person name="Aramini V."/>
            <person name="Copetti D."/>
            <person name="Gonzalez S."/>
            <person name="Horner D.S."/>
            <person name="Falchi R."/>
            <person name="Lucas S."/>
            <person name="Mica E."/>
            <person name="Maldonado J."/>
            <person name="Lazzari B."/>
            <person name="Bielenberg D."/>
            <person name="Pirona R."/>
            <person name="Miculan M."/>
            <person name="Barakat A."/>
            <person name="Testolin R."/>
            <person name="Stella A."/>
            <person name="Tartarini S."/>
            <person name="Tonutti P."/>
            <person name="Arus P."/>
            <person name="Orellana A."/>
            <person name="Wells C."/>
            <person name="Main D."/>
            <person name="Vizzotto G."/>
            <person name="Silva H."/>
            <person name="Salamini F."/>
            <person name="Schmutz J."/>
            <person name="Morgante M."/>
            <person name="Rokhsar D.S."/>
        </authorList>
    </citation>
    <scope>NUCLEOTIDE SEQUENCE [LARGE SCALE GENOMIC DNA]</scope>
    <source>
        <strain evidence="3">cv. Nemared</strain>
    </source>
</reference>
<organism evidence="2 3">
    <name type="scientific">Prunus persica</name>
    <name type="common">Peach</name>
    <name type="synonym">Amygdalus persica</name>
    <dbReference type="NCBI Taxonomy" id="3760"/>
    <lineage>
        <taxon>Eukaryota</taxon>
        <taxon>Viridiplantae</taxon>
        <taxon>Streptophyta</taxon>
        <taxon>Embryophyta</taxon>
        <taxon>Tracheophyta</taxon>
        <taxon>Spermatophyta</taxon>
        <taxon>Magnoliopsida</taxon>
        <taxon>eudicotyledons</taxon>
        <taxon>Gunneridae</taxon>
        <taxon>Pentapetalae</taxon>
        <taxon>rosids</taxon>
        <taxon>fabids</taxon>
        <taxon>Rosales</taxon>
        <taxon>Rosaceae</taxon>
        <taxon>Amygdaloideae</taxon>
        <taxon>Amygdaleae</taxon>
        <taxon>Prunus</taxon>
    </lineage>
</organism>
<dbReference type="PANTHER" id="PTHR31639:SF231">
    <property type="entry name" value="F-BOX DOMAIN-CONTAINING PROTEIN"/>
    <property type="match status" value="1"/>
</dbReference>
<dbReference type="PANTHER" id="PTHR31639">
    <property type="entry name" value="F-BOX PROTEIN-LIKE"/>
    <property type="match status" value="1"/>
</dbReference>
<evidence type="ECO:0000259" key="1">
    <source>
        <dbReference type="Pfam" id="PF23622"/>
    </source>
</evidence>
<dbReference type="AlphaFoldDB" id="A0A251PJQ2"/>
<dbReference type="EMBL" id="CM007654">
    <property type="protein sequence ID" value="ONI11803.1"/>
    <property type="molecule type" value="Genomic_DNA"/>
</dbReference>
<proteinExistence type="predicted"/>